<protein>
    <submittedName>
        <fullName evidence="2">Uncharacterized protein</fullName>
    </submittedName>
</protein>
<reference evidence="2" key="1">
    <citation type="journal article" date="2020" name="Stud. Mycol.">
        <title>101 Dothideomycetes genomes: a test case for predicting lifestyles and emergence of pathogens.</title>
        <authorList>
            <person name="Haridas S."/>
            <person name="Albert R."/>
            <person name="Binder M."/>
            <person name="Bloem J."/>
            <person name="Labutti K."/>
            <person name="Salamov A."/>
            <person name="Andreopoulos B."/>
            <person name="Baker S."/>
            <person name="Barry K."/>
            <person name="Bills G."/>
            <person name="Bluhm B."/>
            <person name="Cannon C."/>
            <person name="Castanera R."/>
            <person name="Culley D."/>
            <person name="Daum C."/>
            <person name="Ezra D."/>
            <person name="Gonzalez J."/>
            <person name="Henrissat B."/>
            <person name="Kuo A."/>
            <person name="Liang C."/>
            <person name="Lipzen A."/>
            <person name="Lutzoni F."/>
            <person name="Magnuson J."/>
            <person name="Mondo S."/>
            <person name="Nolan M."/>
            <person name="Ohm R."/>
            <person name="Pangilinan J."/>
            <person name="Park H.-J."/>
            <person name="Ramirez L."/>
            <person name="Alfaro M."/>
            <person name="Sun H."/>
            <person name="Tritt A."/>
            <person name="Yoshinaga Y."/>
            <person name="Zwiers L.-H."/>
            <person name="Turgeon B."/>
            <person name="Goodwin S."/>
            <person name="Spatafora J."/>
            <person name="Crous P."/>
            <person name="Grigoriev I."/>
        </authorList>
    </citation>
    <scope>NUCLEOTIDE SEQUENCE</scope>
    <source>
        <strain evidence="2">CBS 122367</strain>
    </source>
</reference>
<sequence>MPPRPNPPTLSPVPEKTHSPPSPLAPHFDDPPDTHNEHPDSHQPEDAAFDADDEIPYPEPSSEHTLLPPPNFSPFFTIVEDTTTGDHHHPFVHYVFTDDDPVIVTAAAMRSLGLDDTKYLQLPDAEGKEHIHDDEEEDDHEPIVESPLPPPIVGSKERFMIIDVAADGRTIAGAQSMSPDWQITNANVRTAPSFDEGAPDRGFMLKIEGLEVPRKNKGKAKGQAGETKLKEAQERSKGDIFGALDGLVRAIEGSLEFAGKVSGQKEERFDFRRTSEEQKT</sequence>
<feature type="region of interest" description="Disordered" evidence="1">
    <location>
        <begin position="1"/>
        <end position="69"/>
    </location>
</feature>
<dbReference type="OrthoDB" id="1681166at2759"/>
<proteinExistence type="predicted"/>
<feature type="region of interest" description="Disordered" evidence="1">
    <location>
        <begin position="128"/>
        <end position="150"/>
    </location>
</feature>
<accession>A0A6G1JLZ1</accession>
<feature type="compositionally biased region" description="Pro residues" evidence="1">
    <location>
        <begin position="1"/>
        <end position="11"/>
    </location>
</feature>
<evidence type="ECO:0000256" key="1">
    <source>
        <dbReference type="SAM" id="MobiDB-lite"/>
    </source>
</evidence>
<dbReference type="EMBL" id="MU005569">
    <property type="protein sequence ID" value="KAF2691564.1"/>
    <property type="molecule type" value="Genomic_DNA"/>
</dbReference>
<keyword evidence="3" id="KW-1185">Reference proteome</keyword>
<evidence type="ECO:0000313" key="2">
    <source>
        <dbReference type="EMBL" id="KAF2691564.1"/>
    </source>
</evidence>
<feature type="compositionally biased region" description="Basic and acidic residues" evidence="1">
    <location>
        <begin position="27"/>
        <end position="45"/>
    </location>
</feature>
<name>A0A6G1JLZ1_9PLEO</name>
<gene>
    <name evidence="2" type="ORF">K458DRAFT_437995</name>
</gene>
<dbReference type="Proteomes" id="UP000799291">
    <property type="component" value="Unassembled WGS sequence"/>
</dbReference>
<dbReference type="AlphaFoldDB" id="A0A6G1JLZ1"/>
<organism evidence="2 3">
    <name type="scientific">Lentithecium fluviatile CBS 122367</name>
    <dbReference type="NCBI Taxonomy" id="1168545"/>
    <lineage>
        <taxon>Eukaryota</taxon>
        <taxon>Fungi</taxon>
        <taxon>Dikarya</taxon>
        <taxon>Ascomycota</taxon>
        <taxon>Pezizomycotina</taxon>
        <taxon>Dothideomycetes</taxon>
        <taxon>Pleosporomycetidae</taxon>
        <taxon>Pleosporales</taxon>
        <taxon>Massarineae</taxon>
        <taxon>Lentitheciaceae</taxon>
        <taxon>Lentithecium</taxon>
    </lineage>
</organism>
<feature type="compositionally biased region" description="Acidic residues" evidence="1">
    <location>
        <begin position="47"/>
        <end position="56"/>
    </location>
</feature>
<evidence type="ECO:0000313" key="3">
    <source>
        <dbReference type="Proteomes" id="UP000799291"/>
    </source>
</evidence>